<dbReference type="SUPFAM" id="SSF46785">
    <property type="entry name" value="Winged helix' DNA-binding domain"/>
    <property type="match status" value="1"/>
</dbReference>
<feature type="binding site" evidence="13">
    <location>
        <begin position="468"/>
        <end position="475"/>
    </location>
    <ligand>
        <name>ATP</name>
        <dbReference type="ChEBI" id="CHEBI:30616"/>
    </ligand>
</feature>
<dbReference type="InterPro" id="IPR025199">
    <property type="entry name" value="FtsK_4TM"/>
</dbReference>
<keyword evidence="4" id="KW-0132">Cell division</keyword>
<evidence type="ECO:0000256" key="10">
    <source>
        <dbReference type="ARBA" id="ARBA00023125"/>
    </source>
</evidence>
<dbReference type="InterPro" id="IPR018541">
    <property type="entry name" value="Ftsk_gamma"/>
</dbReference>
<evidence type="ECO:0000256" key="4">
    <source>
        <dbReference type="ARBA" id="ARBA00022618"/>
    </source>
</evidence>
<feature type="domain" description="FtsK" evidence="16">
    <location>
        <begin position="451"/>
        <end position="660"/>
    </location>
</feature>
<keyword evidence="8 13" id="KW-0067">ATP-binding</keyword>
<sequence length="805" mass="87916">MSMRLGKLCQISGFLLLVAMLYAVFSVYSYSPGDPAWNQYVSYGEDRVQNLGGAVGAALADIGLQGLGSSVLVLLGMGLWAGWSLMHQRLQRTVEVVCRGLILVAAVSTGTHIIFGQDPFFGPPFLAGGVSGQWLAAICLNYFNTFGALLISLAAVVLALFIGVNYKFSGKSMRGRKKGEARLQMPLLQIPDWLRRFCAYPQWGYAGLRRAIIGTVAAVQQSWQWLLTWLDDGKEEHIERPAAIDPMIVEDDEADWDGEDDEAEELEVMSMGGRPVAVPAATSSRSRPTVKPAIDITPAEPASRRPQRKRGDAPDRLPSLDLLDEPEPHTERQAVEELEEQARFLEEKLSDFGISGEVVHVQQGPVITMFEYAPASGIKVSRIVNLQDDLALVLRALSVRVVAPIPGKAAVGIEVPNKHHEIVRLREVLNADVLPPKASKLSLALGRDISGAPFVTDLAKTPHLLIAGATGAGKSVGLNCMICSMLFRATPEEVRLIMIDPKMLELSIYEGVPHLLVPVVTNPKQAAVALRRVVEEMERRYQLLAAKGVRNISGYNEALDREAAAGHASGRQAEADIEDGLGEEKLPYLVVVIDELSDLMMVSSKEVEDSLTRIAQMARAAGIHLIVATQRPSVDVLTGVIKANFPARLSFQVTSKTDSRTILDANGAEKLLGRGDMLFLAPGTSKPQRVHSAFVSEVDINRLVEAWKSVDQPQYDERFLVSSDEQGGADGPEEEEYDEKYDEAVALVAATGQASISMVQRRLRVGYNRAARMIEIMEKEGLVGPSDGVKPREVLVRKSYDFDND</sequence>
<evidence type="ECO:0000256" key="7">
    <source>
        <dbReference type="ARBA" id="ARBA00022829"/>
    </source>
</evidence>
<evidence type="ECO:0000256" key="13">
    <source>
        <dbReference type="PROSITE-ProRule" id="PRU00289"/>
    </source>
</evidence>
<dbReference type="SUPFAM" id="SSF52540">
    <property type="entry name" value="P-loop containing nucleoside triphosphate hydrolases"/>
    <property type="match status" value="1"/>
</dbReference>
<keyword evidence="5 15" id="KW-0812">Transmembrane</keyword>
<gene>
    <name evidence="17" type="ORF">ETSY2_07755</name>
</gene>
<evidence type="ECO:0000256" key="9">
    <source>
        <dbReference type="ARBA" id="ARBA00022989"/>
    </source>
</evidence>
<keyword evidence="3" id="KW-1003">Cell membrane</keyword>
<evidence type="ECO:0000256" key="1">
    <source>
        <dbReference type="ARBA" id="ARBA00004651"/>
    </source>
</evidence>
<dbReference type="PANTHER" id="PTHR22683">
    <property type="entry name" value="SPORULATION PROTEIN RELATED"/>
    <property type="match status" value="1"/>
</dbReference>
<evidence type="ECO:0000256" key="5">
    <source>
        <dbReference type="ARBA" id="ARBA00022692"/>
    </source>
</evidence>
<dbReference type="InterPro" id="IPR050206">
    <property type="entry name" value="FtsK/SpoIIIE/SftA"/>
</dbReference>
<keyword evidence="11 15" id="KW-0472">Membrane</keyword>
<dbReference type="Pfam" id="PF01580">
    <property type="entry name" value="FtsK_SpoIIIE"/>
    <property type="match status" value="1"/>
</dbReference>
<dbReference type="InterPro" id="IPR036390">
    <property type="entry name" value="WH_DNA-bd_sf"/>
</dbReference>
<feature type="transmembrane region" description="Helical" evidence="15">
    <location>
        <begin position="12"/>
        <end position="31"/>
    </location>
</feature>
<evidence type="ECO:0000256" key="14">
    <source>
        <dbReference type="SAM" id="MobiDB-lite"/>
    </source>
</evidence>
<dbReference type="AlphaFoldDB" id="W4MCU9"/>
<dbReference type="InterPro" id="IPR027417">
    <property type="entry name" value="P-loop_NTPase"/>
</dbReference>
<keyword evidence="10" id="KW-0238">DNA-binding</keyword>
<feature type="transmembrane region" description="Helical" evidence="15">
    <location>
        <begin position="135"/>
        <end position="168"/>
    </location>
</feature>
<dbReference type="EMBL" id="AZHX01000316">
    <property type="protein sequence ID" value="ETX08028.1"/>
    <property type="molecule type" value="Genomic_DNA"/>
</dbReference>
<feature type="region of interest" description="Disordered" evidence="14">
    <location>
        <begin position="278"/>
        <end position="333"/>
    </location>
</feature>
<dbReference type="GO" id="GO:0003677">
    <property type="term" value="F:DNA binding"/>
    <property type="evidence" value="ECO:0007669"/>
    <property type="project" value="UniProtKB-KW"/>
</dbReference>
<dbReference type="InterPro" id="IPR036388">
    <property type="entry name" value="WH-like_DNA-bd_sf"/>
</dbReference>
<keyword evidence="6 13" id="KW-0547">Nucleotide-binding</keyword>
<proteinExistence type="inferred from homology"/>
<comment type="subcellular location">
    <subcellularLocation>
        <location evidence="1">Cell membrane</location>
        <topology evidence="1">Multi-pass membrane protein</topology>
    </subcellularLocation>
</comment>
<comment type="caution">
    <text evidence="17">The sequence shown here is derived from an EMBL/GenBank/DDBJ whole genome shotgun (WGS) entry which is preliminary data.</text>
</comment>
<dbReference type="PROSITE" id="PS50901">
    <property type="entry name" value="FTSK"/>
    <property type="match status" value="1"/>
</dbReference>
<dbReference type="Pfam" id="PF17854">
    <property type="entry name" value="FtsK_alpha"/>
    <property type="match status" value="1"/>
</dbReference>
<dbReference type="Gene3D" id="3.40.50.300">
    <property type="entry name" value="P-loop containing nucleotide triphosphate hydrolases"/>
    <property type="match status" value="1"/>
</dbReference>
<keyword evidence="18" id="KW-1185">Reference proteome</keyword>
<dbReference type="PANTHER" id="PTHR22683:SF41">
    <property type="entry name" value="DNA TRANSLOCASE FTSK"/>
    <property type="match status" value="1"/>
</dbReference>
<dbReference type="InterPro" id="IPR002543">
    <property type="entry name" value="FtsK_dom"/>
</dbReference>
<feature type="region of interest" description="Disordered" evidence="14">
    <location>
        <begin position="719"/>
        <end position="738"/>
    </location>
</feature>
<protein>
    <recommendedName>
        <fullName evidence="16">FtsK domain-containing protein</fullName>
    </recommendedName>
</protein>
<dbReference type="GO" id="GO:0005886">
    <property type="term" value="C:plasma membrane"/>
    <property type="evidence" value="ECO:0007669"/>
    <property type="project" value="UniProtKB-SubCell"/>
</dbReference>
<dbReference type="GO" id="GO:0051301">
    <property type="term" value="P:cell division"/>
    <property type="evidence" value="ECO:0007669"/>
    <property type="project" value="UniProtKB-KW"/>
</dbReference>
<dbReference type="InterPro" id="IPR041027">
    <property type="entry name" value="FtsK_alpha"/>
</dbReference>
<feature type="transmembrane region" description="Helical" evidence="15">
    <location>
        <begin position="96"/>
        <end position="115"/>
    </location>
</feature>
<dbReference type="Proteomes" id="UP000019140">
    <property type="component" value="Unassembled WGS sequence"/>
</dbReference>
<keyword evidence="12" id="KW-0131">Cell cycle</keyword>
<evidence type="ECO:0000256" key="3">
    <source>
        <dbReference type="ARBA" id="ARBA00022475"/>
    </source>
</evidence>
<dbReference type="GO" id="GO:0005524">
    <property type="term" value="F:ATP binding"/>
    <property type="evidence" value="ECO:0007669"/>
    <property type="project" value="UniProtKB-UniRule"/>
</dbReference>
<dbReference type="SMART" id="SM00843">
    <property type="entry name" value="Ftsk_gamma"/>
    <property type="match status" value="1"/>
</dbReference>
<evidence type="ECO:0000256" key="8">
    <source>
        <dbReference type="ARBA" id="ARBA00022840"/>
    </source>
</evidence>
<dbReference type="PATRIC" id="fig|1429439.4.peg.1329"/>
<keyword evidence="7" id="KW-0159">Chromosome partition</keyword>
<dbReference type="HOGENOM" id="CLU_001981_9_7_7"/>
<name>W4MCU9_9BACT</name>
<evidence type="ECO:0000256" key="2">
    <source>
        <dbReference type="ARBA" id="ARBA00006474"/>
    </source>
</evidence>
<dbReference type="Gene3D" id="3.30.980.40">
    <property type="match status" value="1"/>
</dbReference>
<keyword evidence="9 15" id="KW-1133">Transmembrane helix</keyword>
<accession>W4MCU9</accession>
<reference evidence="17 18" key="1">
    <citation type="journal article" date="2014" name="Nature">
        <title>An environmental bacterial taxon with a large and distinct metabolic repertoire.</title>
        <authorList>
            <person name="Wilson M.C."/>
            <person name="Mori T."/>
            <person name="Ruckert C."/>
            <person name="Uria A.R."/>
            <person name="Helf M.J."/>
            <person name="Takada K."/>
            <person name="Gernert C."/>
            <person name="Steffens U.A."/>
            <person name="Heycke N."/>
            <person name="Schmitt S."/>
            <person name="Rinke C."/>
            <person name="Helfrich E.J."/>
            <person name="Brachmann A.O."/>
            <person name="Gurgui C."/>
            <person name="Wakimoto T."/>
            <person name="Kracht M."/>
            <person name="Crusemann M."/>
            <person name="Hentschel U."/>
            <person name="Abe I."/>
            <person name="Matsunaga S."/>
            <person name="Kalinowski J."/>
            <person name="Takeyama H."/>
            <person name="Piel J."/>
        </authorList>
    </citation>
    <scope>NUCLEOTIDE SEQUENCE [LARGE SCALE GENOMIC DNA]</scope>
    <source>
        <strain evidence="18">TSY2</strain>
    </source>
</reference>
<evidence type="ECO:0000313" key="18">
    <source>
        <dbReference type="Proteomes" id="UP000019140"/>
    </source>
</evidence>
<feature type="transmembrane region" description="Helical" evidence="15">
    <location>
        <begin position="51"/>
        <end position="75"/>
    </location>
</feature>
<dbReference type="GO" id="GO:0007059">
    <property type="term" value="P:chromosome segregation"/>
    <property type="evidence" value="ECO:0007669"/>
    <property type="project" value="UniProtKB-KW"/>
</dbReference>
<evidence type="ECO:0000259" key="16">
    <source>
        <dbReference type="PROSITE" id="PS50901"/>
    </source>
</evidence>
<evidence type="ECO:0000256" key="6">
    <source>
        <dbReference type="ARBA" id="ARBA00022741"/>
    </source>
</evidence>
<dbReference type="Pfam" id="PF13491">
    <property type="entry name" value="FtsK_4TM"/>
    <property type="match status" value="1"/>
</dbReference>
<comment type="similarity">
    <text evidence="2">Belongs to the FtsK/SpoIIIE/SftA family.</text>
</comment>
<dbReference type="Gene3D" id="1.10.10.10">
    <property type="entry name" value="Winged helix-like DNA-binding domain superfamily/Winged helix DNA-binding domain"/>
    <property type="match status" value="1"/>
</dbReference>
<evidence type="ECO:0000313" key="17">
    <source>
        <dbReference type="EMBL" id="ETX08028.1"/>
    </source>
</evidence>
<dbReference type="Pfam" id="PF09397">
    <property type="entry name" value="FtsK_gamma"/>
    <property type="match status" value="1"/>
</dbReference>
<evidence type="ECO:0000256" key="15">
    <source>
        <dbReference type="SAM" id="Phobius"/>
    </source>
</evidence>
<evidence type="ECO:0000256" key="12">
    <source>
        <dbReference type="ARBA" id="ARBA00023306"/>
    </source>
</evidence>
<evidence type="ECO:0000256" key="11">
    <source>
        <dbReference type="ARBA" id="ARBA00023136"/>
    </source>
</evidence>
<organism evidence="17 18">
    <name type="scientific">Candidatus Entotheonella gemina</name>
    <dbReference type="NCBI Taxonomy" id="1429439"/>
    <lineage>
        <taxon>Bacteria</taxon>
        <taxon>Pseudomonadati</taxon>
        <taxon>Nitrospinota/Tectimicrobiota group</taxon>
        <taxon>Candidatus Tectimicrobiota</taxon>
        <taxon>Candidatus Entotheonellia</taxon>
        <taxon>Candidatus Entotheonellales</taxon>
        <taxon>Candidatus Entotheonellaceae</taxon>
        <taxon>Candidatus Entotheonella</taxon>
    </lineage>
</organism>